<evidence type="ECO:0000256" key="1">
    <source>
        <dbReference type="ARBA" id="ARBA00022803"/>
    </source>
</evidence>
<dbReference type="GO" id="GO:0072546">
    <property type="term" value="C:EMC complex"/>
    <property type="evidence" value="ECO:0007669"/>
    <property type="project" value="UniProtKB-UniRule"/>
</dbReference>
<comment type="subcellular location">
    <subcellularLocation>
        <location evidence="2">Endoplasmic reticulum membrane</location>
        <topology evidence="2">Peripheral membrane protein</topology>
        <orientation evidence="2">Cytoplasmic side</orientation>
    </subcellularLocation>
</comment>
<dbReference type="EMBL" id="LFJN01000041">
    <property type="protein sequence ID" value="KPI35353.1"/>
    <property type="molecule type" value="Genomic_DNA"/>
</dbReference>
<dbReference type="OrthoDB" id="124397at2759"/>
<evidence type="ECO:0000313" key="4">
    <source>
        <dbReference type="Proteomes" id="UP000038010"/>
    </source>
</evidence>
<reference evidence="3 4" key="1">
    <citation type="submission" date="2015-06" db="EMBL/GenBank/DDBJ databases">
        <title>Draft genome of the ant-associated black yeast Phialophora attae CBS 131958.</title>
        <authorList>
            <person name="Moreno L.F."/>
            <person name="Stielow B.J."/>
            <person name="de Hoog S."/>
            <person name="Vicente V.A."/>
            <person name="Weiss V.A."/>
            <person name="de Vries M."/>
            <person name="Cruz L.M."/>
            <person name="Souza E.M."/>
        </authorList>
    </citation>
    <scope>NUCLEOTIDE SEQUENCE [LARGE SCALE GENOMIC DNA]</scope>
    <source>
        <strain evidence="3 4">CBS 131958</strain>
    </source>
</reference>
<comment type="caution">
    <text evidence="3">The sequence shown here is derived from an EMBL/GenBank/DDBJ whole genome shotgun (WGS) entry which is preliminary data.</text>
</comment>
<evidence type="ECO:0000313" key="3">
    <source>
        <dbReference type="EMBL" id="KPI35353.1"/>
    </source>
</evidence>
<dbReference type="RefSeq" id="XP_017995316.1">
    <property type="nucleotide sequence ID" value="XM_018150511.1"/>
</dbReference>
<name>A0A0N1H2E0_9EURO</name>
<keyword evidence="1" id="KW-0802">TPR repeat</keyword>
<dbReference type="GeneID" id="28742391"/>
<accession>A0A0N1H2E0</accession>
<evidence type="ECO:0000256" key="2">
    <source>
        <dbReference type="RuleBase" id="RU367091"/>
    </source>
</evidence>
<proteinExistence type="inferred from homology"/>
<sequence>MGQQAVFCLEEAVVAVPNAWNLHARLGELEYMVAIAAAGEGTSEASQQGLGRAVQRFSRSIELCDDYLRGYYGLKFAVGRLLATGKQSKTEVIAKEKLQRLDRLATDKLKAIVQARHSQVGEKDEAEIMLRRRCWTRRVREKNSPRRRRWALLKLCR</sequence>
<keyword evidence="4" id="KW-1185">Reference proteome</keyword>
<comment type="subunit">
    <text evidence="2">Component of the ER membrane protein complex (EMC).</text>
</comment>
<organism evidence="3 4">
    <name type="scientific">Cyphellophora attinorum</name>
    <dbReference type="NCBI Taxonomy" id="1664694"/>
    <lineage>
        <taxon>Eukaryota</taxon>
        <taxon>Fungi</taxon>
        <taxon>Dikarya</taxon>
        <taxon>Ascomycota</taxon>
        <taxon>Pezizomycotina</taxon>
        <taxon>Eurotiomycetes</taxon>
        <taxon>Chaetothyriomycetidae</taxon>
        <taxon>Chaetothyriales</taxon>
        <taxon>Cyphellophoraceae</taxon>
        <taxon>Cyphellophora</taxon>
    </lineage>
</organism>
<dbReference type="InterPro" id="IPR039856">
    <property type="entry name" value="EMC2-like"/>
</dbReference>
<keyword evidence="2" id="KW-0256">Endoplasmic reticulum</keyword>
<dbReference type="AlphaFoldDB" id="A0A0N1H2E0"/>
<comment type="function">
    <text evidence="2">Part of the endoplasmic reticulum membrane protein complex (EMC) that enables the energy-independent insertion into endoplasmic reticulum membranes of newly synthesized membrane proteins.</text>
</comment>
<protein>
    <recommendedName>
        <fullName evidence="2">ER membrane protein complex subunit 2</fullName>
    </recommendedName>
</protein>
<dbReference type="PANTHER" id="PTHR12760">
    <property type="entry name" value="TETRATRICOPEPTIDE REPEAT PROTEIN"/>
    <property type="match status" value="1"/>
</dbReference>
<gene>
    <name evidence="3" type="ORF">AB675_9933</name>
</gene>
<comment type="similarity">
    <text evidence="2">Belongs to the EMC2 family.</text>
</comment>
<dbReference type="Proteomes" id="UP000038010">
    <property type="component" value="Unassembled WGS sequence"/>
</dbReference>
<dbReference type="STRING" id="1664694.A0A0N1H2E0"/>
<keyword evidence="2" id="KW-0472">Membrane</keyword>
<dbReference type="VEuPathDB" id="FungiDB:AB675_9933"/>